<proteinExistence type="predicted"/>
<gene>
    <name evidence="2" type="ORF">SAMN04487792_0261</name>
</gene>
<protein>
    <submittedName>
        <fullName evidence="2">Toxin 50</fullName>
    </submittedName>
</protein>
<dbReference type="RefSeq" id="WP_090092114.1">
    <property type="nucleotide sequence ID" value="NZ_CBCRVU010000001.1"/>
</dbReference>
<evidence type="ECO:0000313" key="2">
    <source>
        <dbReference type="EMBL" id="SFD31047.1"/>
    </source>
</evidence>
<dbReference type="STRING" id="1505723.SAMN04487792_0261"/>
<organism evidence="2 3">
    <name type="scientific">Lactobacillus bombicola</name>
    <dbReference type="NCBI Taxonomy" id="1505723"/>
    <lineage>
        <taxon>Bacteria</taxon>
        <taxon>Bacillati</taxon>
        <taxon>Bacillota</taxon>
        <taxon>Bacilli</taxon>
        <taxon>Lactobacillales</taxon>
        <taxon>Lactobacillaceae</taxon>
        <taxon>Lactobacillus</taxon>
    </lineage>
</organism>
<dbReference type="InterPro" id="IPR029100">
    <property type="entry name" value="Ntox50"/>
</dbReference>
<dbReference type="AlphaFoldDB" id="A0A1I1RA83"/>
<accession>A0A1I1RA83</accession>
<dbReference type="Pfam" id="PF15542">
    <property type="entry name" value="Ntox50"/>
    <property type="match status" value="1"/>
</dbReference>
<sequence>MPYIEGLLDSSERWARNPETGKGTYVENMTFDEWKQQYVNNLGNSLENHAKEAKPKKDGKYEWNELNVEGYNKHVRGTKEFDNYAKGRKRPISELTISYEEAQTMINKYGNLSEKSFRKQVFFTSETYVGKWADIDGKLYYTKEGRISYTKRKGCHLTPQKPKGLII</sequence>
<dbReference type="EMBL" id="FOMN01000001">
    <property type="protein sequence ID" value="SFD31047.1"/>
    <property type="molecule type" value="Genomic_DNA"/>
</dbReference>
<dbReference type="Proteomes" id="UP000199599">
    <property type="component" value="Unassembled WGS sequence"/>
</dbReference>
<evidence type="ECO:0000313" key="3">
    <source>
        <dbReference type="Proteomes" id="UP000199599"/>
    </source>
</evidence>
<feature type="domain" description="Bacterial toxin 50" evidence="1">
    <location>
        <begin position="67"/>
        <end position="159"/>
    </location>
</feature>
<reference evidence="3" key="1">
    <citation type="submission" date="2016-10" db="EMBL/GenBank/DDBJ databases">
        <authorList>
            <person name="Varghese N."/>
            <person name="Submissions S."/>
        </authorList>
    </citation>
    <scope>NUCLEOTIDE SEQUENCE [LARGE SCALE GENOMIC DNA]</scope>
    <source>
        <strain evidence="3">R-53102</strain>
    </source>
</reference>
<evidence type="ECO:0000259" key="1">
    <source>
        <dbReference type="Pfam" id="PF15542"/>
    </source>
</evidence>
<name>A0A1I1RA83_9LACO</name>